<dbReference type="Proteomes" id="UP000748756">
    <property type="component" value="Unassembled WGS sequence"/>
</dbReference>
<protein>
    <recommendedName>
        <fullName evidence="10">Chitin synthase 4-like domain-containing protein</fullName>
    </recommendedName>
</protein>
<dbReference type="PROSITE" id="PS50088">
    <property type="entry name" value="ANK_REPEAT"/>
    <property type="match status" value="3"/>
</dbReference>
<feature type="compositionally biased region" description="Pro residues" evidence="8">
    <location>
        <begin position="377"/>
        <end position="394"/>
    </location>
</feature>
<keyword evidence="6" id="KW-0325">Glycoprotein</keyword>
<dbReference type="PROSITE" id="PS50297">
    <property type="entry name" value="ANK_REP_REGION"/>
    <property type="match status" value="3"/>
</dbReference>
<dbReference type="EMBL" id="JAAAUQ010000199">
    <property type="protein sequence ID" value="KAF9153075.1"/>
    <property type="molecule type" value="Genomic_DNA"/>
</dbReference>
<reference evidence="11" key="1">
    <citation type="journal article" date="2020" name="Fungal Divers.">
        <title>Resolving the Mortierellaceae phylogeny through synthesis of multi-gene phylogenetics and phylogenomics.</title>
        <authorList>
            <person name="Vandepol N."/>
            <person name="Liber J."/>
            <person name="Desiro A."/>
            <person name="Na H."/>
            <person name="Kennedy M."/>
            <person name="Barry K."/>
            <person name="Grigoriev I.V."/>
            <person name="Miller A.N."/>
            <person name="O'Donnell K."/>
            <person name="Stajich J.E."/>
            <person name="Bonito G."/>
        </authorList>
    </citation>
    <scope>NUCLEOTIDE SEQUENCE</scope>
    <source>
        <strain evidence="11">NRRL 6426</strain>
    </source>
</reference>
<dbReference type="Pfam" id="PF03142">
    <property type="entry name" value="Chitin_synth_2"/>
    <property type="match status" value="2"/>
</dbReference>
<keyword evidence="4" id="KW-0677">Repeat</keyword>
<name>A0A9P5S2C0_9FUNG</name>
<organism evidence="11 12">
    <name type="scientific">Linnemannia schmuckeri</name>
    <dbReference type="NCBI Taxonomy" id="64567"/>
    <lineage>
        <taxon>Eukaryota</taxon>
        <taxon>Fungi</taxon>
        <taxon>Fungi incertae sedis</taxon>
        <taxon>Mucoromycota</taxon>
        <taxon>Mortierellomycotina</taxon>
        <taxon>Mortierellomycetes</taxon>
        <taxon>Mortierellales</taxon>
        <taxon>Mortierellaceae</taxon>
        <taxon>Linnemannia</taxon>
    </lineage>
</organism>
<gene>
    <name evidence="11" type="ORF">BG015_004129</name>
</gene>
<dbReference type="SUPFAM" id="SSF48403">
    <property type="entry name" value="Ankyrin repeat"/>
    <property type="match status" value="1"/>
</dbReference>
<dbReference type="OrthoDB" id="27140at2759"/>
<dbReference type="PANTHER" id="PTHR24198:SF165">
    <property type="entry name" value="ANKYRIN REPEAT-CONTAINING PROTEIN-RELATED"/>
    <property type="match status" value="1"/>
</dbReference>
<proteinExistence type="predicted"/>
<dbReference type="Pfam" id="PF22997">
    <property type="entry name" value="CHS4"/>
    <property type="match status" value="1"/>
</dbReference>
<feature type="compositionally biased region" description="Polar residues" evidence="8">
    <location>
        <begin position="346"/>
        <end position="362"/>
    </location>
</feature>
<evidence type="ECO:0000256" key="3">
    <source>
        <dbReference type="ARBA" id="ARBA00022679"/>
    </source>
</evidence>
<keyword evidence="9" id="KW-0812">Transmembrane</keyword>
<feature type="domain" description="Chitin synthase 4-like" evidence="10">
    <location>
        <begin position="738"/>
        <end position="818"/>
    </location>
</feature>
<keyword evidence="2" id="KW-1003">Cell membrane</keyword>
<evidence type="ECO:0000256" key="7">
    <source>
        <dbReference type="PROSITE-ProRule" id="PRU00023"/>
    </source>
</evidence>
<evidence type="ECO:0000313" key="12">
    <source>
        <dbReference type="Proteomes" id="UP000748756"/>
    </source>
</evidence>
<feature type="region of interest" description="Disordered" evidence="8">
    <location>
        <begin position="1472"/>
        <end position="1513"/>
    </location>
</feature>
<feature type="transmembrane region" description="Helical" evidence="9">
    <location>
        <begin position="590"/>
        <end position="611"/>
    </location>
</feature>
<evidence type="ECO:0000256" key="9">
    <source>
        <dbReference type="SAM" id="Phobius"/>
    </source>
</evidence>
<dbReference type="Pfam" id="PF12796">
    <property type="entry name" value="Ank_2"/>
    <property type="match status" value="2"/>
</dbReference>
<keyword evidence="9" id="KW-0472">Membrane</keyword>
<keyword evidence="5 7" id="KW-0040">ANK repeat</keyword>
<feature type="transmembrane region" description="Helical" evidence="9">
    <location>
        <begin position="1410"/>
        <end position="1431"/>
    </location>
</feature>
<evidence type="ECO:0000256" key="5">
    <source>
        <dbReference type="ARBA" id="ARBA00023043"/>
    </source>
</evidence>
<feature type="transmembrane region" description="Helical" evidence="9">
    <location>
        <begin position="1336"/>
        <end position="1363"/>
    </location>
</feature>
<keyword evidence="3" id="KW-0808">Transferase</keyword>
<evidence type="ECO:0000256" key="6">
    <source>
        <dbReference type="ARBA" id="ARBA00023180"/>
    </source>
</evidence>
<keyword evidence="12" id="KW-1185">Reference proteome</keyword>
<feature type="transmembrane region" description="Helical" evidence="9">
    <location>
        <begin position="829"/>
        <end position="848"/>
    </location>
</feature>
<keyword evidence="9" id="KW-1133">Transmembrane helix</keyword>
<evidence type="ECO:0000256" key="1">
    <source>
        <dbReference type="ARBA" id="ARBA00004651"/>
    </source>
</evidence>
<dbReference type="SMART" id="SM00248">
    <property type="entry name" value="ANK"/>
    <property type="match status" value="5"/>
</dbReference>
<dbReference type="GO" id="GO:0016740">
    <property type="term" value="F:transferase activity"/>
    <property type="evidence" value="ECO:0007669"/>
    <property type="project" value="UniProtKB-KW"/>
</dbReference>
<accession>A0A9P5S2C0</accession>
<feature type="region of interest" description="Disordered" evidence="8">
    <location>
        <begin position="1"/>
        <end position="35"/>
    </location>
</feature>
<feature type="region of interest" description="Disordered" evidence="8">
    <location>
        <begin position="867"/>
        <end position="890"/>
    </location>
</feature>
<evidence type="ECO:0000256" key="4">
    <source>
        <dbReference type="ARBA" id="ARBA00022737"/>
    </source>
</evidence>
<evidence type="ECO:0000256" key="8">
    <source>
        <dbReference type="SAM" id="MobiDB-lite"/>
    </source>
</evidence>
<feature type="region of interest" description="Disordered" evidence="8">
    <location>
        <begin position="275"/>
        <end position="463"/>
    </location>
</feature>
<evidence type="ECO:0000256" key="2">
    <source>
        <dbReference type="ARBA" id="ARBA00022475"/>
    </source>
</evidence>
<feature type="compositionally biased region" description="Low complexity" evidence="8">
    <location>
        <begin position="23"/>
        <end position="35"/>
    </location>
</feature>
<dbReference type="GO" id="GO:0005886">
    <property type="term" value="C:plasma membrane"/>
    <property type="evidence" value="ECO:0007669"/>
    <property type="project" value="UniProtKB-SubCell"/>
</dbReference>
<dbReference type="Gene3D" id="1.25.40.20">
    <property type="entry name" value="Ankyrin repeat-containing domain"/>
    <property type="match status" value="2"/>
</dbReference>
<evidence type="ECO:0000259" key="10">
    <source>
        <dbReference type="Pfam" id="PF22997"/>
    </source>
</evidence>
<feature type="repeat" description="ANK" evidence="7">
    <location>
        <begin position="116"/>
        <end position="148"/>
    </location>
</feature>
<comment type="subcellular location">
    <subcellularLocation>
        <location evidence="1">Cell membrane</location>
        <topology evidence="1">Multi-pass membrane protein</topology>
    </subcellularLocation>
</comment>
<sequence>METGGFHGQGFSAGSDPDDSSYHETSSTTTNSTIIPTSSTRRYSVAGVIRSLFHAVLVQDTEHLDHVLTSLSLDPNRIRDKEHKTMLMVAATDNKHRVLRYLLALPSIDVDLQDDEGETALYQAAAAGSTECVQLLLLAGSSASLGNEEAITPLIIASYNGFLTICRLLISIGGANVNQQDNTQKSALLLASYAGHVDVMALLIEQGASLNILDQYGWSSLMLAAYAGKLDACKLLLAQGADPHIKTANGKNARSLSWDAGHKSIAVYITRHLSREGSSGGGGTSSIMSTTSGPGSSMSTRTLIQQMLPPAPRSPSRRTHSPAPSLPSVPEEAQEEDHYRPRRSFSGYNSTISRHSGLSSRLSAPPKARRHQSLPAAPLPPQPNDTAPSLPPLPTIGQDLSAIFTASKDDSPGSILEASPIEEVAVPSNIRDQDDNVEKPTHTSPTVNEPTTSEKSRPRIPWRSSTPARIYSVHRRGLIPRYGTKHVHYCTESSLENTDPIINRSGSNYHRRRVRLQRRSSNSLAERAKEKGMESDINRRIREHMQLIERNRNHIWVILSNLWTSCCPAKVLPKSWSVDKQQDWREKVTLCSLITGLTILFGFLAFGLALLSCRSHSMEVLSISEFAARYGNRSENPGRLATIRGAVYDVGSFFAEGSHPSAASGDATSAAINSYLSAHYGDDMSALFPPPDLADTCRLFGATTNFGNCSVNSTAVNHCHSFSPSSVLRQFKRSDVVITYPWSAIIDSTSRSLFVYDGSVFDATDYLAQVADPTISPTEITRMYWIRGLIGRDATLAVQKQANYRDIARCFQAYFKVGELSGEPISGCLASIVINTFSLAILLLITFMRLASALVYRLVFPQPITTATGKGSSGPTTGAGSNKNNDSAGSGDSIDIENHVLMLVTCQATNQDEQIRSTLDSLALTDHDDGRKLLLVMADATWDDDGERSQASLACLRLMQPSMPIESEKPPLSSFSDGPFSEDIYSGYYVVDSRRVPYVLVLRAPDQDLVQEEYVAWWKKKLILRWLYRVCFNEPISSFEYALFERVRGLMDGGNGPDVFDMLLVAEVGIECDRRSLSRMVGTLRRNEKIMGVCAQRIISNATENWLTRVQDYENHLSLQFTSVFESTLSAVQCLPSRFSLVRIKLRCHQGSQYPGHVKFDKRNSDETSVFSDTDDDNEILAGMKGEERRDVKLGEADGKVDGGAAEGHQDSTKRIKRQRLPKNIMATEDIQYSIPILVHPDVISCFVGNKARTLHERSLLLQGAEDRYLTGLLHQTFPDRRIIYVPQAVFRSTAMPYLRSFLQEQGRLLASSFHTLWRQIWILQLRSRFCCSLNFLALVEWLALVILPSAVVFSMVLLVMVAVGAAEKVGALDALPVVLALCFMMAFVALQPLLGICLGSGERTFARNLYGAALFLAVLPFTSLAVAFYACFYSTEAIGVSSAESGMETPRKPERRLRHWAEWHSMRCGSKVQIQSQSPSQSLRRHRSLSRAGGASSGSGVGSSGSPSMLSL</sequence>
<feature type="compositionally biased region" description="Basic and acidic residues" evidence="8">
    <location>
        <begin position="431"/>
        <end position="441"/>
    </location>
</feature>
<feature type="compositionally biased region" description="Polar residues" evidence="8">
    <location>
        <begin position="442"/>
        <end position="451"/>
    </location>
</feature>
<dbReference type="InterPro" id="IPR054295">
    <property type="entry name" value="CHS4-like_dom"/>
</dbReference>
<comment type="caution">
    <text evidence="11">The sequence shown here is derived from an EMBL/GenBank/DDBJ whole genome shotgun (WGS) entry which is preliminary data.</text>
</comment>
<feature type="repeat" description="ANK" evidence="7">
    <location>
        <begin position="216"/>
        <end position="248"/>
    </location>
</feature>
<feature type="repeat" description="ANK" evidence="7">
    <location>
        <begin position="183"/>
        <end position="215"/>
    </location>
</feature>
<feature type="compositionally biased region" description="Low complexity" evidence="8">
    <location>
        <begin position="285"/>
        <end position="300"/>
    </location>
</feature>
<dbReference type="InterPro" id="IPR002110">
    <property type="entry name" value="Ankyrin_rpt"/>
</dbReference>
<evidence type="ECO:0000313" key="11">
    <source>
        <dbReference type="EMBL" id="KAF9153075.1"/>
    </source>
</evidence>
<dbReference type="PANTHER" id="PTHR24198">
    <property type="entry name" value="ANKYRIN REPEAT AND PROTEIN KINASE DOMAIN-CONTAINING PROTEIN"/>
    <property type="match status" value="1"/>
</dbReference>
<feature type="transmembrane region" description="Helical" evidence="9">
    <location>
        <begin position="1375"/>
        <end position="1398"/>
    </location>
</feature>
<dbReference type="InterPro" id="IPR036770">
    <property type="entry name" value="Ankyrin_rpt-contain_sf"/>
</dbReference>